<feature type="compositionally biased region" description="Polar residues" evidence="1">
    <location>
        <begin position="1"/>
        <end position="10"/>
    </location>
</feature>
<dbReference type="InterPro" id="IPR056440">
    <property type="entry name" value="Zn-ribbon_GIR1"/>
</dbReference>
<dbReference type="EnsemblPlants" id="QL04p047013:mrna">
    <property type="protein sequence ID" value="QL04p047013:mrna"/>
    <property type="gene ID" value="QL04p047013"/>
</dbReference>
<feature type="domain" description="GIR1-like zinc ribbon" evidence="2">
    <location>
        <begin position="154"/>
        <end position="184"/>
    </location>
</feature>
<reference evidence="3" key="2">
    <citation type="submission" date="2021-01" db="UniProtKB">
        <authorList>
            <consortium name="EnsemblPlants"/>
        </authorList>
    </citation>
    <scope>IDENTIFICATION</scope>
</reference>
<evidence type="ECO:0000313" key="3">
    <source>
        <dbReference type="EnsemblPlants" id="QL04p047013:mrna"/>
    </source>
</evidence>
<name>A0A7N2LGU3_QUELO</name>
<dbReference type="KEGG" id="qlo:115986511"/>
<accession>A0A7N2LGU3</accession>
<dbReference type="GeneID" id="115986511"/>
<dbReference type="Pfam" id="PF24747">
    <property type="entry name" value="Zn-ribbon_GIR1"/>
    <property type="match status" value="1"/>
</dbReference>
<keyword evidence="4" id="KW-1185">Reference proteome</keyword>
<dbReference type="InParanoid" id="A0A7N2LGU3"/>
<dbReference type="Gramene" id="QL04p047013:mrna">
    <property type="protein sequence ID" value="QL04p047013:mrna"/>
    <property type="gene ID" value="QL04p047013"/>
</dbReference>
<feature type="region of interest" description="Disordered" evidence="1">
    <location>
        <begin position="1"/>
        <end position="30"/>
    </location>
</feature>
<protein>
    <recommendedName>
        <fullName evidence="2">GIR1-like zinc ribbon domain-containing protein</fullName>
    </recommendedName>
</protein>
<evidence type="ECO:0000259" key="2">
    <source>
        <dbReference type="Pfam" id="PF24747"/>
    </source>
</evidence>
<gene>
    <name evidence="3" type="primary">LOC115986511</name>
</gene>
<evidence type="ECO:0000256" key="1">
    <source>
        <dbReference type="SAM" id="MobiDB-lite"/>
    </source>
</evidence>
<evidence type="ECO:0000313" key="4">
    <source>
        <dbReference type="Proteomes" id="UP000594261"/>
    </source>
</evidence>
<reference evidence="3 4" key="1">
    <citation type="journal article" date="2016" name="G3 (Bethesda)">
        <title>First Draft Assembly and Annotation of the Genome of a California Endemic Oak Quercus lobata Nee (Fagaceae).</title>
        <authorList>
            <person name="Sork V.L."/>
            <person name="Fitz-Gibbon S.T."/>
            <person name="Puiu D."/>
            <person name="Crepeau M."/>
            <person name="Gugger P.F."/>
            <person name="Sherman R."/>
            <person name="Stevens K."/>
            <person name="Langley C.H."/>
            <person name="Pellegrini M."/>
            <person name="Salzberg S.L."/>
        </authorList>
    </citation>
    <scope>NUCLEOTIDE SEQUENCE [LARGE SCALE GENOMIC DNA]</scope>
    <source>
        <strain evidence="3 4">cv. SW786</strain>
    </source>
</reference>
<dbReference type="AlphaFoldDB" id="A0A7N2LGU3"/>
<proteinExistence type="predicted"/>
<sequence>MASSSDNPTQNEEHTRKGGENGGYGEDDFASSLDQLQGKFRKCNLDPLLFGPHPIQLGDPAHFPMNWKNISDNEDGKGFRMNETKKRCLEEMSEYDVGVNLDLELRLSLPGLSLEGKSSKESNTSPLSSQDMRLALCLKLDDILHKSLADEVPSLCVMGCTCCLMYVMVPATNPKCPKCKNTLMDLFRENPAKRSRKI</sequence>
<dbReference type="EMBL" id="LRBV02000004">
    <property type="status" value="NOT_ANNOTATED_CDS"/>
    <property type="molecule type" value="Genomic_DNA"/>
</dbReference>
<organism evidence="3 4">
    <name type="scientific">Quercus lobata</name>
    <name type="common">Valley oak</name>
    <dbReference type="NCBI Taxonomy" id="97700"/>
    <lineage>
        <taxon>Eukaryota</taxon>
        <taxon>Viridiplantae</taxon>
        <taxon>Streptophyta</taxon>
        <taxon>Embryophyta</taxon>
        <taxon>Tracheophyta</taxon>
        <taxon>Spermatophyta</taxon>
        <taxon>Magnoliopsida</taxon>
        <taxon>eudicotyledons</taxon>
        <taxon>Gunneridae</taxon>
        <taxon>Pentapetalae</taxon>
        <taxon>rosids</taxon>
        <taxon>fabids</taxon>
        <taxon>Fagales</taxon>
        <taxon>Fagaceae</taxon>
        <taxon>Quercus</taxon>
    </lineage>
</organism>
<dbReference type="OrthoDB" id="1581126at2759"/>
<dbReference type="RefSeq" id="XP_030965484.1">
    <property type="nucleotide sequence ID" value="XM_031109624.1"/>
</dbReference>
<dbReference type="Proteomes" id="UP000594261">
    <property type="component" value="Chromosome 4"/>
</dbReference>